<dbReference type="InterPro" id="IPR006102">
    <property type="entry name" value="Ig-like_GH2"/>
</dbReference>
<dbReference type="Gene3D" id="2.60.40.10">
    <property type="entry name" value="Immunoglobulins"/>
    <property type="match status" value="1"/>
</dbReference>
<dbReference type="InterPro" id="IPR036156">
    <property type="entry name" value="Beta-gal/glucu_dom_sf"/>
</dbReference>
<evidence type="ECO:0000259" key="7">
    <source>
        <dbReference type="Pfam" id="PF02836"/>
    </source>
</evidence>
<dbReference type="OMA" id="WYYLCDQ"/>
<evidence type="ECO:0000313" key="9">
    <source>
        <dbReference type="EMBL" id="ACO68436.1"/>
    </source>
</evidence>
<dbReference type="PRINTS" id="PR00132">
    <property type="entry name" value="GLHYDRLASE2"/>
</dbReference>
<dbReference type="Proteomes" id="UP000002009">
    <property type="component" value="Chromosome 1"/>
</dbReference>
<dbReference type="InterPro" id="IPR013783">
    <property type="entry name" value="Ig-like_fold"/>
</dbReference>
<dbReference type="Pfam" id="PF02837">
    <property type="entry name" value="Glyco_hydro_2_N"/>
    <property type="match status" value="2"/>
</dbReference>
<dbReference type="InParanoid" id="C1FDQ8"/>
<comment type="similarity">
    <text evidence="2">Belongs to the glycosyl hydrolase 2 family.</text>
</comment>
<feature type="domain" description="Glycosyl hydrolases family 2 sugar binding" evidence="8">
    <location>
        <begin position="133"/>
        <end position="234"/>
    </location>
</feature>
<feature type="domain" description="Glycosyl hydrolases family 2 sugar binding" evidence="8">
    <location>
        <begin position="32"/>
        <end position="94"/>
    </location>
</feature>
<dbReference type="PROSITE" id="PS00608">
    <property type="entry name" value="GLYCOSYL_HYDROL_F2_2"/>
    <property type="match status" value="1"/>
</dbReference>
<evidence type="ECO:0000259" key="8">
    <source>
        <dbReference type="Pfam" id="PF02837"/>
    </source>
</evidence>
<dbReference type="GO" id="GO:0009341">
    <property type="term" value="C:beta-galactosidase complex"/>
    <property type="evidence" value="ECO:0007669"/>
    <property type="project" value="TreeGrafter"/>
</dbReference>
<dbReference type="Gene3D" id="2.60.120.260">
    <property type="entry name" value="Galactose-binding domain-like"/>
    <property type="match status" value="1"/>
</dbReference>
<name>C1FDQ8_MICCC</name>
<dbReference type="RefSeq" id="XP_002507178.1">
    <property type="nucleotide sequence ID" value="XM_002507132.1"/>
</dbReference>
<dbReference type="CAZy" id="GH2">
    <property type="family name" value="Glycoside Hydrolase Family 2"/>
</dbReference>
<dbReference type="EMBL" id="CP001574">
    <property type="protein sequence ID" value="ACO68436.1"/>
    <property type="molecule type" value="Genomic_DNA"/>
</dbReference>
<evidence type="ECO:0000313" key="10">
    <source>
        <dbReference type="Proteomes" id="UP000002009"/>
    </source>
</evidence>
<dbReference type="InterPro" id="IPR008979">
    <property type="entry name" value="Galactose-bd-like_sf"/>
</dbReference>
<gene>
    <name evidence="9" type="ORF">MICPUN_51444</name>
</gene>
<dbReference type="SUPFAM" id="SSF49785">
    <property type="entry name" value="Galactose-binding domain-like"/>
    <property type="match status" value="1"/>
</dbReference>
<organism evidence="9 10">
    <name type="scientific">Micromonas commoda (strain RCC299 / NOUM17 / CCMP2709)</name>
    <name type="common">Picoplanktonic green alga</name>
    <dbReference type="NCBI Taxonomy" id="296587"/>
    <lineage>
        <taxon>Eukaryota</taxon>
        <taxon>Viridiplantae</taxon>
        <taxon>Chlorophyta</taxon>
        <taxon>Mamiellophyceae</taxon>
        <taxon>Mamiellales</taxon>
        <taxon>Mamiellaceae</taxon>
        <taxon>Micromonas</taxon>
    </lineage>
</organism>
<dbReference type="InterPro" id="IPR006101">
    <property type="entry name" value="Glyco_hydro_2"/>
</dbReference>
<dbReference type="SUPFAM" id="SSF51445">
    <property type="entry name" value="(Trans)glycosidases"/>
    <property type="match status" value="1"/>
</dbReference>
<accession>C1FDQ8</accession>
<dbReference type="PANTHER" id="PTHR46323">
    <property type="entry name" value="BETA-GALACTOSIDASE"/>
    <property type="match status" value="1"/>
</dbReference>
<dbReference type="InterPro" id="IPR006103">
    <property type="entry name" value="Glyco_hydro_2_cat"/>
</dbReference>
<dbReference type="Gene3D" id="3.20.20.80">
    <property type="entry name" value="Glycosidases"/>
    <property type="match status" value="1"/>
</dbReference>
<dbReference type="Pfam" id="PF00703">
    <property type="entry name" value="Glyco_hydro_2"/>
    <property type="match status" value="1"/>
</dbReference>
<dbReference type="OrthoDB" id="408320at2759"/>
<sequence>MYSFPDVQAALRFWAAGGSWRARGKLPNVMLLNGSWDFILVSKPEHTPHGFHESDFHDETWSEITVPSNWECEGFDRPIYTNVIYPFPINPPYANRRGVWTAKQKPHGSETGGELSHLSGWKWNPDVNDQNELENPTGCYRRIFKVPENWTSEGRRTFLLFEGVDSAFYCWLNGRAIGYSQDSRLPAEFEVTDYLLSGRNVLAVQVMRWCDGSYLEDQDHWWLSGIYRDVILYVKEAIFIADYNVYTEIPDSARDEASVSVDVFVHEAVSLDIDLPSDVVVEAMLFDTNGQHVTGLASSVDDMMLCGNAEVHGQPSDKLSPYFTRKVSLTFSIPNARLWSAETPYLYTLVLRTSILACRQHSNATSCVLDVRSDVEACRVGIRIVDIHNRRLRINRVPVIIQGVNRHEHCPKRGKSVSEESMIEDIVLMKMYNFNAVRTSHYPNHPRFYDLCDEYGLYVCDEANIETHGFHAGMHPTPYLSNDPAWRDAYVSRMARMIQRDRNHSSIIMWSLGNEAGCGGAHISMANWARVHDPTRPLHYESGGSRTTCTDIICPMYARVQTCEHMLHEDVLDTRPIILCEYSHAMGNSNGSADLYWECFRREGPIQGGFVWDWVDQGL</sequence>
<dbReference type="GO" id="GO:0005990">
    <property type="term" value="P:lactose catabolic process"/>
    <property type="evidence" value="ECO:0007669"/>
    <property type="project" value="TreeGrafter"/>
</dbReference>
<dbReference type="AlphaFoldDB" id="C1FDQ8"/>
<evidence type="ECO:0000256" key="5">
    <source>
        <dbReference type="ARBA" id="ARBA00023295"/>
    </source>
</evidence>
<evidence type="ECO:0000256" key="3">
    <source>
        <dbReference type="ARBA" id="ARBA00012756"/>
    </source>
</evidence>
<feature type="non-terminal residue" evidence="9">
    <location>
        <position position="619"/>
    </location>
</feature>
<comment type="catalytic activity">
    <reaction evidence="1">
        <text>Hydrolysis of terminal non-reducing beta-D-galactose residues in beta-D-galactosides.</text>
        <dbReference type="EC" id="3.2.1.23"/>
    </reaction>
</comment>
<evidence type="ECO:0000256" key="1">
    <source>
        <dbReference type="ARBA" id="ARBA00001412"/>
    </source>
</evidence>
<reference evidence="9 10" key="1">
    <citation type="journal article" date="2009" name="Science">
        <title>Green evolution and dynamic adaptations revealed by genomes of the marine picoeukaryotes Micromonas.</title>
        <authorList>
            <person name="Worden A.Z."/>
            <person name="Lee J.H."/>
            <person name="Mock T."/>
            <person name="Rouze P."/>
            <person name="Simmons M.P."/>
            <person name="Aerts A.L."/>
            <person name="Allen A.E."/>
            <person name="Cuvelier M.L."/>
            <person name="Derelle E."/>
            <person name="Everett M.V."/>
            <person name="Foulon E."/>
            <person name="Grimwood J."/>
            <person name="Gundlach H."/>
            <person name="Henrissat B."/>
            <person name="Napoli C."/>
            <person name="McDonald S.M."/>
            <person name="Parker M.S."/>
            <person name="Rombauts S."/>
            <person name="Salamov A."/>
            <person name="Von Dassow P."/>
            <person name="Badger J.H."/>
            <person name="Coutinho P.M."/>
            <person name="Demir E."/>
            <person name="Dubchak I."/>
            <person name="Gentemann C."/>
            <person name="Eikrem W."/>
            <person name="Gready J.E."/>
            <person name="John U."/>
            <person name="Lanier W."/>
            <person name="Lindquist E.A."/>
            <person name="Lucas S."/>
            <person name="Mayer K.F."/>
            <person name="Moreau H."/>
            <person name="Not F."/>
            <person name="Otillar R."/>
            <person name="Panaud O."/>
            <person name="Pangilinan J."/>
            <person name="Paulsen I."/>
            <person name="Piegu B."/>
            <person name="Poliakov A."/>
            <person name="Robbens S."/>
            <person name="Schmutz J."/>
            <person name="Toulza E."/>
            <person name="Wyss T."/>
            <person name="Zelensky A."/>
            <person name="Zhou K."/>
            <person name="Armbrust E.V."/>
            <person name="Bhattacharya D."/>
            <person name="Goodenough U.W."/>
            <person name="Van de Peer Y."/>
            <person name="Grigoriev I.V."/>
        </authorList>
    </citation>
    <scope>NUCLEOTIDE SEQUENCE [LARGE SCALE GENOMIC DNA]</scope>
    <source>
        <strain evidence="10">RCC299 / NOUM17</strain>
    </source>
</reference>
<dbReference type="KEGG" id="mis:MICPUN_51444"/>
<dbReference type="SUPFAM" id="SSF49303">
    <property type="entry name" value="beta-Galactosidase/glucuronidase domain"/>
    <property type="match status" value="1"/>
</dbReference>
<dbReference type="eggNOG" id="KOG2024">
    <property type="taxonomic scope" value="Eukaryota"/>
</dbReference>
<dbReference type="InterPro" id="IPR023232">
    <property type="entry name" value="Glyco_hydro_2_AS"/>
</dbReference>
<dbReference type="EC" id="3.2.1.23" evidence="3"/>
<dbReference type="InterPro" id="IPR017853">
    <property type="entry name" value="GH"/>
</dbReference>
<dbReference type="GeneID" id="8250489"/>
<evidence type="ECO:0000256" key="2">
    <source>
        <dbReference type="ARBA" id="ARBA00007401"/>
    </source>
</evidence>
<keyword evidence="4 9" id="KW-0378">Hydrolase</keyword>
<dbReference type="InterPro" id="IPR050347">
    <property type="entry name" value="Bact_Beta-galactosidase"/>
</dbReference>
<feature type="domain" description="Glycoside hydrolase family 2 catalytic" evidence="7">
    <location>
        <begin position="385"/>
        <end position="618"/>
    </location>
</feature>
<dbReference type="STRING" id="296587.C1FDQ8"/>
<proteinExistence type="inferred from homology"/>
<evidence type="ECO:0000256" key="4">
    <source>
        <dbReference type="ARBA" id="ARBA00022801"/>
    </source>
</evidence>
<evidence type="ECO:0000259" key="6">
    <source>
        <dbReference type="Pfam" id="PF00703"/>
    </source>
</evidence>
<keyword evidence="5" id="KW-0326">Glycosidase</keyword>
<dbReference type="GO" id="GO:0004565">
    <property type="term" value="F:beta-galactosidase activity"/>
    <property type="evidence" value="ECO:0007669"/>
    <property type="project" value="UniProtKB-EC"/>
</dbReference>
<dbReference type="Pfam" id="PF02836">
    <property type="entry name" value="Glyco_hydro_2_C"/>
    <property type="match status" value="1"/>
</dbReference>
<dbReference type="PANTHER" id="PTHR46323:SF2">
    <property type="entry name" value="BETA-GALACTOSIDASE"/>
    <property type="match status" value="1"/>
</dbReference>
<feature type="domain" description="Glycoside hydrolase family 2 immunoglobulin-like beta-sandwich" evidence="6">
    <location>
        <begin position="239"/>
        <end position="352"/>
    </location>
</feature>
<keyword evidence="10" id="KW-1185">Reference proteome</keyword>
<dbReference type="InterPro" id="IPR006104">
    <property type="entry name" value="Glyco_hydro_2_N"/>
</dbReference>
<protein>
    <recommendedName>
        <fullName evidence="3">beta-galactosidase</fullName>
        <ecNumber evidence="3">3.2.1.23</ecNumber>
    </recommendedName>
</protein>